<reference evidence="3" key="1">
    <citation type="submission" date="2016-11" db="UniProtKB">
        <authorList>
            <consortium name="WormBaseParasite"/>
        </authorList>
    </citation>
    <scope>IDENTIFICATION</scope>
</reference>
<keyword evidence="2" id="KW-1185">Reference proteome</keyword>
<name>A0A1I7UGC0_9PELO</name>
<dbReference type="Pfam" id="PF08277">
    <property type="entry name" value="PAN_3"/>
    <property type="match status" value="1"/>
</dbReference>
<organism evidence="2 3">
    <name type="scientific">Caenorhabditis tropicalis</name>
    <dbReference type="NCBI Taxonomy" id="1561998"/>
    <lineage>
        <taxon>Eukaryota</taxon>
        <taxon>Metazoa</taxon>
        <taxon>Ecdysozoa</taxon>
        <taxon>Nematoda</taxon>
        <taxon>Chromadorea</taxon>
        <taxon>Rhabditida</taxon>
        <taxon>Rhabditina</taxon>
        <taxon>Rhabditomorpha</taxon>
        <taxon>Rhabditoidea</taxon>
        <taxon>Rhabditidae</taxon>
        <taxon>Peloderinae</taxon>
        <taxon>Caenorhabditis</taxon>
    </lineage>
</organism>
<dbReference type="eggNOG" id="ENOG502THZD">
    <property type="taxonomic scope" value="Eukaryota"/>
</dbReference>
<proteinExistence type="predicted"/>
<dbReference type="AlphaFoldDB" id="A0A1I7UGC0"/>
<accession>A0A1I7UGC0</accession>
<feature type="domain" description="PAN-3" evidence="1">
    <location>
        <begin position="12"/>
        <end position="57"/>
    </location>
</feature>
<protein>
    <submittedName>
        <fullName evidence="3">CW domain-containing protein</fullName>
    </submittedName>
</protein>
<evidence type="ECO:0000259" key="1">
    <source>
        <dbReference type="Pfam" id="PF08277"/>
    </source>
</evidence>
<dbReference type="InterPro" id="IPR006583">
    <property type="entry name" value="PAN-3_domain"/>
</dbReference>
<sequence>MRTLRGVAKVGTTTTLKVRTWRECLVACFTDDKCYFAMMKTFPNCILATYGNVNSITWNPEASPPSSNSDLNYMAFKKLSLTKGSYSAYRTVIYSGYLIGHSWIYNNITCSSPGVFTIPGVSGCYKIVTQSSLTVAKATNQQYNLGSDGLMTVPNKAALSLFNKALLSTGAFDGYYIIGLYRNTTTLPWTWKLPELALDSTGMAWGRQPNVNE</sequence>
<dbReference type="WBParaSite" id="Csp11.Scaffold629.g9044.t1">
    <property type="protein sequence ID" value="Csp11.Scaffold629.g9044.t1"/>
    <property type="gene ID" value="Csp11.Scaffold629.g9044"/>
</dbReference>
<dbReference type="Proteomes" id="UP000095282">
    <property type="component" value="Unplaced"/>
</dbReference>
<evidence type="ECO:0000313" key="2">
    <source>
        <dbReference type="Proteomes" id="UP000095282"/>
    </source>
</evidence>
<evidence type="ECO:0000313" key="3">
    <source>
        <dbReference type="WBParaSite" id="Csp11.Scaffold629.g9044.t1"/>
    </source>
</evidence>